<evidence type="ECO:0000313" key="3">
    <source>
        <dbReference type="Proteomes" id="UP001187734"/>
    </source>
</evidence>
<feature type="compositionally biased region" description="Polar residues" evidence="1">
    <location>
        <begin position="19"/>
        <end position="29"/>
    </location>
</feature>
<keyword evidence="3" id="KW-1185">Reference proteome</keyword>
<evidence type="ECO:0000313" key="2">
    <source>
        <dbReference type="EMBL" id="SPJ83512.1"/>
    </source>
</evidence>
<evidence type="ECO:0000256" key="1">
    <source>
        <dbReference type="SAM" id="MobiDB-lite"/>
    </source>
</evidence>
<feature type="region of interest" description="Disordered" evidence="1">
    <location>
        <begin position="1"/>
        <end position="35"/>
    </location>
</feature>
<gene>
    <name evidence="2" type="ORF">FTOL_10093</name>
</gene>
<dbReference type="EMBL" id="ONZP01000379">
    <property type="protein sequence ID" value="SPJ83512.1"/>
    <property type="molecule type" value="Genomic_DNA"/>
</dbReference>
<feature type="compositionally biased region" description="Polar residues" evidence="1">
    <location>
        <begin position="48"/>
        <end position="64"/>
    </location>
</feature>
<proteinExistence type="predicted"/>
<reference evidence="2" key="1">
    <citation type="submission" date="2018-03" db="EMBL/GenBank/DDBJ databases">
        <authorList>
            <person name="Guldener U."/>
        </authorList>
    </citation>
    <scope>NUCLEOTIDE SEQUENCE</scope>
</reference>
<accession>A0AAE8MFP0</accession>
<dbReference type="AlphaFoldDB" id="A0AAE8MFP0"/>
<sequence>MNYVTPVIKGTGDKEEQPTQRQNKPPNDENNVDESFVNHDMMAIMEPTSHNPVSDHQAQVNTPSDLGLGLQAIDKPVKATSPSGKNNEDESTQISTSRDESQAYKVEASELLTNHDMMKIMQPTNLEDIRE</sequence>
<dbReference type="Proteomes" id="UP001187734">
    <property type="component" value="Unassembled WGS sequence"/>
</dbReference>
<name>A0AAE8MFP0_9HYPO</name>
<organism evidence="2 3">
    <name type="scientific">Fusarium torulosum</name>
    <dbReference type="NCBI Taxonomy" id="33205"/>
    <lineage>
        <taxon>Eukaryota</taxon>
        <taxon>Fungi</taxon>
        <taxon>Dikarya</taxon>
        <taxon>Ascomycota</taxon>
        <taxon>Pezizomycotina</taxon>
        <taxon>Sordariomycetes</taxon>
        <taxon>Hypocreomycetidae</taxon>
        <taxon>Hypocreales</taxon>
        <taxon>Nectriaceae</taxon>
        <taxon>Fusarium</taxon>
    </lineage>
</organism>
<comment type="caution">
    <text evidence="2">The sequence shown here is derived from an EMBL/GenBank/DDBJ whole genome shotgun (WGS) entry which is preliminary data.</text>
</comment>
<protein>
    <submittedName>
        <fullName evidence="2">Uncharacterized protein</fullName>
    </submittedName>
</protein>
<feature type="region of interest" description="Disordered" evidence="1">
    <location>
        <begin position="47"/>
        <end position="104"/>
    </location>
</feature>